<feature type="region of interest" description="Disordered" evidence="1">
    <location>
        <begin position="196"/>
        <end position="225"/>
    </location>
</feature>
<evidence type="ECO:0000313" key="3">
    <source>
        <dbReference type="EMBL" id="KAA6407466.1"/>
    </source>
</evidence>
<feature type="region of interest" description="Disordered" evidence="1">
    <location>
        <begin position="516"/>
        <end position="545"/>
    </location>
</feature>
<reference evidence="3 4" key="1">
    <citation type="submission" date="2019-09" db="EMBL/GenBank/DDBJ databases">
        <title>The hologenome of the rock-dwelling lichen Lasallia pustulata.</title>
        <authorList>
            <person name="Greshake Tzovaras B."/>
            <person name="Segers F."/>
            <person name="Bicker A."/>
            <person name="Dal Grande F."/>
            <person name="Otte J."/>
            <person name="Hankeln T."/>
            <person name="Schmitt I."/>
            <person name="Ebersberger I."/>
        </authorList>
    </citation>
    <scope>NUCLEOTIDE SEQUENCE [LARGE SCALE GENOMIC DNA]</scope>
    <source>
        <strain evidence="3">A1-1</strain>
    </source>
</reference>
<feature type="region of interest" description="Disordered" evidence="1">
    <location>
        <begin position="252"/>
        <end position="292"/>
    </location>
</feature>
<proteinExistence type="predicted"/>
<evidence type="ECO:0000256" key="1">
    <source>
        <dbReference type="SAM" id="MobiDB-lite"/>
    </source>
</evidence>
<gene>
    <name evidence="3" type="ORF">FRX48_08709</name>
</gene>
<dbReference type="OrthoDB" id="5595797at2759"/>
<feature type="domain" description="DUF3020" evidence="2">
    <location>
        <begin position="221"/>
        <end position="269"/>
    </location>
</feature>
<dbReference type="InterPro" id="IPR021386">
    <property type="entry name" value="SPP41_DUF3020"/>
</dbReference>
<accession>A0A5M8PER6</accession>
<dbReference type="AlphaFoldDB" id="A0A5M8PER6"/>
<protein>
    <recommendedName>
        <fullName evidence="2">DUF3020 domain-containing protein</fullName>
    </recommendedName>
</protein>
<evidence type="ECO:0000259" key="2">
    <source>
        <dbReference type="Pfam" id="PF11223"/>
    </source>
</evidence>
<dbReference type="Pfam" id="PF11223">
    <property type="entry name" value="DUF3020"/>
    <property type="match status" value="1"/>
</dbReference>
<feature type="region of interest" description="Disordered" evidence="1">
    <location>
        <begin position="663"/>
        <end position="712"/>
    </location>
</feature>
<name>A0A5M8PER6_9LECA</name>
<organism evidence="3 4">
    <name type="scientific">Lasallia pustulata</name>
    <dbReference type="NCBI Taxonomy" id="136370"/>
    <lineage>
        <taxon>Eukaryota</taxon>
        <taxon>Fungi</taxon>
        <taxon>Dikarya</taxon>
        <taxon>Ascomycota</taxon>
        <taxon>Pezizomycotina</taxon>
        <taxon>Lecanoromycetes</taxon>
        <taxon>OSLEUM clade</taxon>
        <taxon>Umbilicariomycetidae</taxon>
        <taxon>Umbilicariales</taxon>
        <taxon>Umbilicariaceae</taxon>
        <taxon>Lasallia</taxon>
    </lineage>
</organism>
<sequence length="712" mass="76346">MGTRRKSRSPSNARHTSNVFRTNGTTTKNSNTMAEMEGHRVKRIKTDDAVKGRATGRPAVSGHTPNGARTRNDVVMDPGIASARANERVDVAALAAHVAASVVADINPTNSAKLTLANTNSVSSAKVTMGDPMEIDAGGQARSKNPQIDLASAPADPTELAIWVAQQISHFQDEGRDPTEVDDEQLRLRLLSHPPGIYGRRLDEDSDPAKVAEREKLREENRERKKRWRLSNTERNKDNDLRCRINKRAKSIYGMGPSPEKSAWMESEFNKRRTKRESKERQRGFGNSEFPGFPIATDLGSTLFSAADNDSQHETNAAGILLSNVLLGPGRNGRSNTEAAAALKSALADDSVDPRPFIEALRTMATSQDVMNGINEVLRYEGDDDEADTLSGDENADLVVQPTELRSGAAAEHAPQTNDQETDIIKALNAATAILNEMTETKSQTYTTPYGNPPPQSEINGFTAVNGVNGVNGANAQKSNGIAKLSSSRPVVNDHGLDQSQIDALLALANGGSLTDDDDDNTIADGLESVGQQPDQTSTPQPDSDITATLQLIVSQLMAERNGDNGHIQRGLAVSTSQADRYGLNSAKDQAATLQSLFHQAGVSINTIIPAAQSLATSQLYARLSNRARSSTPMGGGINPAHASAYGNTAQMNQRMLARPGVFGNPLQQATSSSRGNVVGPPLRARSAEEMKKVKSYGYPPLPGSRPGVRKK</sequence>
<feature type="compositionally biased region" description="Low complexity" evidence="1">
    <location>
        <begin position="532"/>
        <end position="545"/>
    </location>
</feature>
<feature type="compositionally biased region" description="Basic and acidic residues" evidence="1">
    <location>
        <begin position="200"/>
        <end position="223"/>
    </location>
</feature>
<feature type="region of interest" description="Disordered" evidence="1">
    <location>
        <begin position="1"/>
        <end position="30"/>
    </location>
</feature>
<dbReference type="EMBL" id="VXIT01000017">
    <property type="protein sequence ID" value="KAA6407466.1"/>
    <property type="molecule type" value="Genomic_DNA"/>
</dbReference>
<feature type="compositionally biased region" description="Polar residues" evidence="1">
    <location>
        <begin position="666"/>
        <end position="676"/>
    </location>
</feature>
<dbReference type="Proteomes" id="UP000324767">
    <property type="component" value="Unassembled WGS sequence"/>
</dbReference>
<evidence type="ECO:0000313" key="4">
    <source>
        <dbReference type="Proteomes" id="UP000324767"/>
    </source>
</evidence>
<feature type="compositionally biased region" description="Polar residues" evidence="1">
    <location>
        <begin position="9"/>
        <end position="30"/>
    </location>
</feature>
<comment type="caution">
    <text evidence="3">The sequence shown here is derived from an EMBL/GenBank/DDBJ whole genome shotgun (WGS) entry which is preliminary data.</text>
</comment>